<comment type="caution">
    <text evidence="2">The sequence shown here is derived from an EMBL/GenBank/DDBJ whole genome shotgun (WGS) entry which is preliminary data.</text>
</comment>
<sequence length="139" mass="15854">MCAARNSFAGSINQVRQDGVMREVILHEEKSRKSWERKWGYLKEERRIFLEESQKSSNRSLSNNSTNNNNDVRQQVETTFTSLPTSPPVPITSQGMVGWRSRFGENSLNKVGPLYVSPKLTILPPGDSTPRKQYHIFLG</sequence>
<dbReference type="AlphaFoldDB" id="A0AAN9Z369"/>
<feature type="region of interest" description="Disordered" evidence="1">
    <location>
        <begin position="52"/>
        <end position="91"/>
    </location>
</feature>
<proteinExistence type="predicted"/>
<accession>A0AAN9Z369</accession>
<dbReference type="Proteomes" id="UP001378592">
    <property type="component" value="Unassembled WGS sequence"/>
</dbReference>
<protein>
    <submittedName>
        <fullName evidence="2">Uncharacterized protein</fullName>
    </submittedName>
</protein>
<feature type="compositionally biased region" description="Low complexity" evidence="1">
    <location>
        <begin position="56"/>
        <end position="70"/>
    </location>
</feature>
<dbReference type="InterPro" id="IPR020339">
    <property type="entry name" value="C20orf85-like"/>
</dbReference>
<evidence type="ECO:0000256" key="1">
    <source>
        <dbReference type="SAM" id="MobiDB-lite"/>
    </source>
</evidence>
<organism evidence="2 3">
    <name type="scientific">Gryllus longicercus</name>
    <dbReference type="NCBI Taxonomy" id="2509291"/>
    <lineage>
        <taxon>Eukaryota</taxon>
        <taxon>Metazoa</taxon>
        <taxon>Ecdysozoa</taxon>
        <taxon>Arthropoda</taxon>
        <taxon>Hexapoda</taxon>
        <taxon>Insecta</taxon>
        <taxon>Pterygota</taxon>
        <taxon>Neoptera</taxon>
        <taxon>Polyneoptera</taxon>
        <taxon>Orthoptera</taxon>
        <taxon>Ensifera</taxon>
        <taxon>Gryllidea</taxon>
        <taxon>Grylloidea</taxon>
        <taxon>Gryllidae</taxon>
        <taxon>Gryllinae</taxon>
        <taxon>Gryllus</taxon>
    </lineage>
</organism>
<dbReference type="PANTHER" id="PTHR31909">
    <property type="entry name" value="CHROMOSOME 20 ORF85 FAMILY MEMBER"/>
    <property type="match status" value="1"/>
</dbReference>
<evidence type="ECO:0000313" key="3">
    <source>
        <dbReference type="Proteomes" id="UP001378592"/>
    </source>
</evidence>
<dbReference type="PANTHER" id="PTHR31909:SF3">
    <property type="entry name" value="SIMILAR TO PROTEIN C20ORF85 HOMOLOG"/>
    <property type="match status" value="1"/>
</dbReference>
<keyword evidence="3" id="KW-1185">Reference proteome</keyword>
<feature type="compositionally biased region" description="Polar residues" evidence="1">
    <location>
        <begin position="71"/>
        <end position="84"/>
    </location>
</feature>
<gene>
    <name evidence="2" type="ORF">R5R35_003065</name>
</gene>
<reference evidence="2 3" key="1">
    <citation type="submission" date="2024-03" db="EMBL/GenBank/DDBJ databases">
        <title>The genome assembly and annotation of the cricket Gryllus longicercus Weissman &amp; Gray.</title>
        <authorList>
            <person name="Szrajer S."/>
            <person name="Gray D."/>
            <person name="Ylla G."/>
        </authorList>
    </citation>
    <scope>NUCLEOTIDE SEQUENCE [LARGE SCALE GENOMIC DNA]</scope>
    <source>
        <strain evidence="2">DAG 2021-001</strain>
        <tissue evidence="2">Whole body minus gut</tissue>
    </source>
</reference>
<name>A0AAN9Z369_9ORTH</name>
<evidence type="ECO:0000313" key="2">
    <source>
        <dbReference type="EMBL" id="KAK7793329.1"/>
    </source>
</evidence>
<dbReference type="EMBL" id="JAZDUA010000387">
    <property type="protein sequence ID" value="KAK7793329.1"/>
    <property type="molecule type" value="Genomic_DNA"/>
</dbReference>
<dbReference type="Pfam" id="PF14945">
    <property type="entry name" value="LLC1"/>
    <property type="match status" value="1"/>
</dbReference>